<keyword evidence="9" id="KW-1185">Reference proteome</keyword>
<evidence type="ECO:0000256" key="6">
    <source>
        <dbReference type="SAM" id="Phobius"/>
    </source>
</evidence>
<dbReference type="STRING" id="1073090.A0A1L9SG41"/>
<evidence type="ECO:0000256" key="1">
    <source>
        <dbReference type="ARBA" id="ARBA00004127"/>
    </source>
</evidence>
<comment type="subcellular location">
    <subcellularLocation>
        <location evidence="1">Endomembrane system</location>
        <topology evidence="1">Multi-pass membrane protein</topology>
    </subcellularLocation>
</comment>
<dbReference type="GO" id="GO:0012505">
    <property type="term" value="C:endomembrane system"/>
    <property type="evidence" value="ECO:0007669"/>
    <property type="project" value="UniProtKB-SubCell"/>
</dbReference>
<proteinExistence type="predicted"/>
<dbReference type="InterPro" id="IPR052053">
    <property type="entry name" value="IM_YidH-like"/>
</dbReference>
<evidence type="ECO:0000256" key="3">
    <source>
        <dbReference type="ARBA" id="ARBA00022989"/>
    </source>
</evidence>
<evidence type="ECO:0000256" key="2">
    <source>
        <dbReference type="ARBA" id="ARBA00022692"/>
    </source>
</evidence>
<dbReference type="PANTHER" id="PTHR34187:SF1">
    <property type="entry name" value="DUF202 DOMAIN-CONTAINING PROTEIN"/>
    <property type="match status" value="1"/>
</dbReference>
<keyword evidence="3 6" id="KW-1133">Transmembrane helix</keyword>
<dbReference type="EMBL" id="KV878343">
    <property type="protein sequence ID" value="OJJ46159.1"/>
    <property type="molecule type" value="Genomic_DNA"/>
</dbReference>
<dbReference type="VEuPathDB" id="FungiDB:ASPZODRAFT_142784"/>
<reference evidence="9" key="1">
    <citation type="journal article" date="2017" name="Genome Biol.">
        <title>Comparative genomics reveals high biological diversity and specific adaptations in the industrially and medically important fungal genus Aspergillus.</title>
        <authorList>
            <person name="de Vries R.P."/>
            <person name="Riley R."/>
            <person name="Wiebenga A."/>
            <person name="Aguilar-Osorio G."/>
            <person name="Amillis S."/>
            <person name="Uchima C.A."/>
            <person name="Anderluh G."/>
            <person name="Asadollahi M."/>
            <person name="Askin M."/>
            <person name="Barry K."/>
            <person name="Battaglia E."/>
            <person name="Bayram O."/>
            <person name="Benocci T."/>
            <person name="Braus-Stromeyer S.A."/>
            <person name="Caldana C."/>
            <person name="Canovas D."/>
            <person name="Cerqueira G.C."/>
            <person name="Chen F."/>
            <person name="Chen W."/>
            <person name="Choi C."/>
            <person name="Clum A."/>
            <person name="Dos Santos R.A."/>
            <person name="Damasio A.R."/>
            <person name="Diallinas G."/>
            <person name="Emri T."/>
            <person name="Fekete E."/>
            <person name="Flipphi M."/>
            <person name="Freyberg S."/>
            <person name="Gallo A."/>
            <person name="Gournas C."/>
            <person name="Habgood R."/>
            <person name="Hainaut M."/>
            <person name="Harispe M.L."/>
            <person name="Henrissat B."/>
            <person name="Hilden K.S."/>
            <person name="Hope R."/>
            <person name="Hossain A."/>
            <person name="Karabika E."/>
            <person name="Karaffa L."/>
            <person name="Karanyi Z."/>
            <person name="Krasevec N."/>
            <person name="Kuo A."/>
            <person name="Kusch H."/>
            <person name="LaButti K."/>
            <person name="Lagendijk E.L."/>
            <person name="Lapidus A."/>
            <person name="Levasseur A."/>
            <person name="Lindquist E."/>
            <person name="Lipzen A."/>
            <person name="Logrieco A.F."/>
            <person name="MacCabe A."/>
            <person name="Maekelae M.R."/>
            <person name="Malavazi I."/>
            <person name="Melin P."/>
            <person name="Meyer V."/>
            <person name="Mielnichuk N."/>
            <person name="Miskei M."/>
            <person name="Molnar A.P."/>
            <person name="Mule G."/>
            <person name="Ngan C.Y."/>
            <person name="Orejas M."/>
            <person name="Orosz E."/>
            <person name="Ouedraogo J.P."/>
            <person name="Overkamp K.M."/>
            <person name="Park H.-S."/>
            <person name="Perrone G."/>
            <person name="Piumi F."/>
            <person name="Punt P.J."/>
            <person name="Ram A.F."/>
            <person name="Ramon A."/>
            <person name="Rauscher S."/>
            <person name="Record E."/>
            <person name="Riano-Pachon D.M."/>
            <person name="Robert V."/>
            <person name="Roehrig J."/>
            <person name="Ruller R."/>
            <person name="Salamov A."/>
            <person name="Salih N.S."/>
            <person name="Samson R.A."/>
            <person name="Sandor E."/>
            <person name="Sanguinetti M."/>
            <person name="Schuetze T."/>
            <person name="Sepcic K."/>
            <person name="Shelest E."/>
            <person name="Sherlock G."/>
            <person name="Sophianopoulou V."/>
            <person name="Squina F.M."/>
            <person name="Sun H."/>
            <person name="Susca A."/>
            <person name="Todd R.B."/>
            <person name="Tsang A."/>
            <person name="Unkles S.E."/>
            <person name="van de Wiele N."/>
            <person name="van Rossen-Uffink D."/>
            <person name="Oliveira J.V."/>
            <person name="Vesth T.C."/>
            <person name="Visser J."/>
            <person name="Yu J.-H."/>
            <person name="Zhou M."/>
            <person name="Andersen M.R."/>
            <person name="Archer D.B."/>
            <person name="Baker S.E."/>
            <person name="Benoit I."/>
            <person name="Brakhage A.A."/>
            <person name="Braus G.H."/>
            <person name="Fischer R."/>
            <person name="Frisvad J.C."/>
            <person name="Goldman G.H."/>
            <person name="Houbraken J."/>
            <person name="Oakley B."/>
            <person name="Pocsi I."/>
            <person name="Scazzocchio C."/>
            <person name="Seiboth B."/>
            <person name="vanKuyk P.A."/>
            <person name="Wortman J."/>
            <person name="Dyer P.S."/>
            <person name="Grigoriev I.V."/>
        </authorList>
    </citation>
    <scope>NUCLEOTIDE SEQUENCE [LARGE SCALE GENOMIC DNA]</scope>
    <source>
        <strain evidence="9">CBS 506.65</strain>
    </source>
</reference>
<feature type="transmembrane region" description="Helical" evidence="6">
    <location>
        <begin position="216"/>
        <end position="241"/>
    </location>
</feature>
<accession>A0A1L9SG41</accession>
<name>A0A1L9SG41_9EURO</name>
<protein>
    <recommendedName>
        <fullName evidence="7">DUF202 domain-containing protein</fullName>
    </recommendedName>
</protein>
<evidence type="ECO:0000256" key="5">
    <source>
        <dbReference type="SAM" id="MobiDB-lite"/>
    </source>
</evidence>
<dbReference type="Proteomes" id="UP000184188">
    <property type="component" value="Unassembled WGS sequence"/>
</dbReference>
<sequence length="246" mass="27328">MADTTLRQRSSLQIQETPSNAETESQTGYSCSTSSTSNSTSDGERDALELNEIPTQCDDDFDDDSASISSGEYRVTTRRTVSRQSTQTSRGNQNGWIPDRVRRFWTRHVVLTVPQKNNRDHFGKKNHSYSLYISLERTFLAYIRTSVTLAMQGVLIAQLFRLQQQTTTTGLGFYRVGIPLSVVCYVAAMAIALMGAHRFWKQQNAIALGKVYAGGWELNCIGGLMILVILTTLVLAIAIMAEIDLG</sequence>
<organism evidence="8 9">
    <name type="scientific">Penicilliopsis zonata CBS 506.65</name>
    <dbReference type="NCBI Taxonomy" id="1073090"/>
    <lineage>
        <taxon>Eukaryota</taxon>
        <taxon>Fungi</taxon>
        <taxon>Dikarya</taxon>
        <taxon>Ascomycota</taxon>
        <taxon>Pezizomycotina</taxon>
        <taxon>Eurotiomycetes</taxon>
        <taxon>Eurotiomycetidae</taxon>
        <taxon>Eurotiales</taxon>
        <taxon>Aspergillaceae</taxon>
        <taxon>Penicilliopsis</taxon>
    </lineage>
</organism>
<feature type="region of interest" description="Disordered" evidence="5">
    <location>
        <begin position="1"/>
        <end position="93"/>
    </location>
</feature>
<dbReference type="InterPro" id="IPR003807">
    <property type="entry name" value="DUF202"/>
</dbReference>
<keyword evidence="2 6" id="KW-0812">Transmembrane</keyword>
<gene>
    <name evidence="8" type="ORF">ASPZODRAFT_142784</name>
</gene>
<feature type="domain" description="DUF202" evidence="7">
    <location>
        <begin position="135"/>
        <end position="204"/>
    </location>
</feature>
<feature type="transmembrane region" description="Helical" evidence="6">
    <location>
        <begin position="139"/>
        <end position="160"/>
    </location>
</feature>
<dbReference type="AlphaFoldDB" id="A0A1L9SG41"/>
<dbReference type="OrthoDB" id="199599at2759"/>
<feature type="transmembrane region" description="Helical" evidence="6">
    <location>
        <begin position="172"/>
        <end position="195"/>
    </location>
</feature>
<evidence type="ECO:0000313" key="8">
    <source>
        <dbReference type="EMBL" id="OJJ46159.1"/>
    </source>
</evidence>
<feature type="compositionally biased region" description="Low complexity" evidence="5">
    <location>
        <begin position="25"/>
        <end position="41"/>
    </location>
</feature>
<dbReference type="PANTHER" id="PTHR34187">
    <property type="entry name" value="FGR18P"/>
    <property type="match status" value="1"/>
</dbReference>
<dbReference type="GeneID" id="34611347"/>
<evidence type="ECO:0000313" key="9">
    <source>
        <dbReference type="Proteomes" id="UP000184188"/>
    </source>
</evidence>
<keyword evidence="4 6" id="KW-0472">Membrane</keyword>
<feature type="compositionally biased region" description="Polar residues" evidence="5">
    <location>
        <begin position="1"/>
        <end position="24"/>
    </location>
</feature>
<evidence type="ECO:0000259" key="7">
    <source>
        <dbReference type="Pfam" id="PF02656"/>
    </source>
</evidence>
<dbReference type="RefSeq" id="XP_022580669.1">
    <property type="nucleotide sequence ID" value="XM_022724882.1"/>
</dbReference>
<dbReference type="Pfam" id="PF02656">
    <property type="entry name" value="DUF202"/>
    <property type="match status" value="1"/>
</dbReference>
<evidence type="ECO:0000256" key="4">
    <source>
        <dbReference type="ARBA" id="ARBA00023136"/>
    </source>
</evidence>